<dbReference type="EMBL" id="JAFEMO010000006">
    <property type="protein sequence ID" value="KAH7568639.1"/>
    <property type="molecule type" value="Genomic_DNA"/>
</dbReference>
<feature type="region of interest" description="Disordered" evidence="1">
    <location>
        <begin position="1"/>
        <end position="142"/>
    </location>
</feature>
<dbReference type="PANTHER" id="PTHR37187:SF19">
    <property type="entry name" value="(RAPE) HYPOTHETICAL PROTEIN"/>
    <property type="match status" value="1"/>
</dbReference>
<feature type="compositionally biased region" description="Basic and acidic residues" evidence="1">
    <location>
        <begin position="92"/>
        <end position="102"/>
    </location>
</feature>
<proteinExistence type="predicted"/>
<feature type="region of interest" description="Disordered" evidence="1">
    <location>
        <begin position="206"/>
        <end position="234"/>
    </location>
</feature>
<name>A0ABQ8HWA3_9ROSI</name>
<feature type="compositionally biased region" description="Basic and acidic residues" evidence="1">
    <location>
        <begin position="74"/>
        <end position="84"/>
    </location>
</feature>
<dbReference type="PANTHER" id="PTHR37187">
    <property type="entry name" value="EXPRESSED PROTEIN"/>
    <property type="match status" value="1"/>
</dbReference>
<feature type="compositionally biased region" description="Polar residues" evidence="1">
    <location>
        <begin position="218"/>
        <end position="234"/>
    </location>
</feature>
<evidence type="ECO:0000256" key="1">
    <source>
        <dbReference type="SAM" id="MobiDB-lite"/>
    </source>
</evidence>
<feature type="compositionally biased region" description="Basic and acidic residues" evidence="1">
    <location>
        <begin position="27"/>
        <end position="60"/>
    </location>
</feature>
<comment type="caution">
    <text evidence="2">The sequence shown here is derived from an EMBL/GenBank/DDBJ whole genome shotgun (WGS) entry which is preliminary data.</text>
</comment>
<organism evidence="2 3">
    <name type="scientific">Xanthoceras sorbifolium</name>
    <dbReference type="NCBI Taxonomy" id="99658"/>
    <lineage>
        <taxon>Eukaryota</taxon>
        <taxon>Viridiplantae</taxon>
        <taxon>Streptophyta</taxon>
        <taxon>Embryophyta</taxon>
        <taxon>Tracheophyta</taxon>
        <taxon>Spermatophyta</taxon>
        <taxon>Magnoliopsida</taxon>
        <taxon>eudicotyledons</taxon>
        <taxon>Gunneridae</taxon>
        <taxon>Pentapetalae</taxon>
        <taxon>rosids</taxon>
        <taxon>malvids</taxon>
        <taxon>Sapindales</taxon>
        <taxon>Sapindaceae</taxon>
        <taxon>Xanthoceroideae</taxon>
        <taxon>Xanthoceras</taxon>
    </lineage>
</organism>
<accession>A0ABQ8HWA3</accession>
<dbReference type="Proteomes" id="UP000827721">
    <property type="component" value="Unassembled WGS sequence"/>
</dbReference>
<evidence type="ECO:0000313" key="2">
    <source>
        <dbReference type="EMBL" id="KAH7568639.1"/>
    </source>
</evidence>
<evidence type="ECO:0000313" key="3">
    <source>
        <dbReference type="Proteomes" id="UP000827721"/>
    </source>
</evidence>
<sequence>MMLGNGDPKSQDERESDGGDSGSPASQDHHNQQHPFDKGNEESEMGDPKSMEEVSRDIKGTAKVGSEDNGAVKNQRELESKDDLGGQNISIEHVEFQKESHDGSSSSSSSSDNESQAVEKVSIGKTDDPVAETAPAVDSVKPLVNVAKEVINVAESNSYKNSMAPTLIESRSKENEELKRNEDKVIPLSGESVEVSWTVVEPVTNENEGTSLPLAAPHSSNGAELRNSKSTQSSENQVCFYSVLETQHDGSAMDLEVWERWEGFGLWKFVNV</sequence>
<reference evidence="2 3" key="1">
    <citation type="submission" date="2021-02" db="EMBL/GenBank/DDBJ databases">
        <title>Plant Genome Project.</title>
        <authorList>
            <person name="Zhang R.-G."/>
        </authorList>
    </citation>
    <scope>NUCLEOTIDE SEQUENCE [LARGE SCALE GENOMIC DNA]</scope>
    <source>
        <tissue evidence="2">Leaves</tissue>
    </source>
</reference>
<keyword evidence="3" id="KW-1185">Reference proteome</keyword>
<protein>
    <submittedName>
        <fullName evidence="2">Uncharacterized protein</fullName>
    </submittedName>
</protein>
<gene>
    <name evidence="2" type="ORF">JRO89_XS06G0026300</name>
</gene>